<feature type="region of interest" description="Disordered" evidence="6">
    <location>
        <begin position="1"/>
        <end position="25"/>
    </location>
</feature>
<evidence type="ECO:0000256" key="3">
    <source>
        <dbReference type="ARBA" id="ARBA00022692"/>
    </source>
</evidence>
<dbReference type="GO" id="GO:0016020">
    <property type="term" value="C:membrane"/>
    <property type="evidence" value="ECO:0007669"/>
    <property type="project" value="UniProtKB-SubCell"/>
</dbReference>
<protein>
    <recommendedName>
        <fullName evidence="9">Major facilitator superfamily (MFS) profile domain-containing protein</fullName>
    </recommendedName>
</protein>
<evidence type="ECO:0000256" key="5">
    <source>
        <dbReference type="ARBA" id="ARBA00023136"/>
    </source>
</evidence>
<feature type="transmembrane region" description="Helical" evidence="7">
    <location>
        <begin position="239"/>
        <end position="258"/>
    </location>
</feature>
<dbReference type="GO" id="GO:0015112">
    <property type="term" value="F:nitrate transmembrane transporter activity"/>
    <property type="evidence" value="ECO:0007669"/>
    <property type="project" value="InterPro"/>
</dbReference>
<comment type="similarity">
    <text evidence="2">Belongs to the major facilitator superfamily. Nitrate/nitrite porter (TC 2.A.1.8) family.</text>
</comment>
<feature type="compositionally biased region" description="Basic and acidic residues" evidence="6">
    <location>
        <begin position="576"/>
        <end position="585"/>
    </location>
</feature>
<keyword evidence="4 7" id="KW-1133">Transmembrane helix</keyword>
<sequence>MDQRIDREQAKHEGKASPDTEEQHTHEDAIFHDTSGQAHHGPGYVNGRKTKIDLLSLKRPHMRAFHASWFAFFICFTMWFAIPPLMVTIKKPPCLSADSPVCQQCAINFPDPLALGKDKICAQCAPYDDRVGAGCGGLGLSASDITTSNVMSVSGTLIIRIFIGPIADSYGVRRTYSVLLILLSIPGFCAAAVTNLSGLLAVRFFISLVGGSFVLTQLWTSLMFHTNVVGLANATSAGWGNLGGGASLAIMGTVFASFKSQGYTNNQAWKYTLAWPPSLLFITGIVILFFTDDSPEGNFCDMRKDKEEKAKDGKSDGVKNLTTEEAILASGGEPTNIAQKSLVLAAKNWNCWILFACYAFSFGVELVVNSNMPLYLSQAFTLTQAQGGMAASLFGLCNLFARPLGGFVSDEMFKLFGVRGRLWALFLCTIAMGSSLLAFASCTQSSSGITGALVALFFWATLTNMTEGACFAVVPFVEPSAIGGVAGLVGAGGTAGALGGNFLVRIGGRPAFCMLGWLAMITGMLVPIIWMPGFGSMFLGAEKEEEHGPARIEKFEEMVNVEMAPEVVEYAGISRKSNEEEERRSSNGSFVVNLEGA</sequence>
<evidence type="ECO:0000313" key="8">
    <source>
        <dbReference type="EMBL" id="CAE2269805.1"/>
    </source>
</evidence>
<name>A0A7S4JP33_GUITH</name>
<dbReference type="InterPro" id="IPR036259">
    <property type="entry name" value="MFS_trans_sf"/>
</dbReference>
<evidence type="ECO:0000256" key="2">
    <source>
        <dbReference type="ARBA" id="ARBA00008432"/>
    </source>
</evidence>
<gene>
    <name evidence="8" type="ORF">GTHE00462_LOCUS6721</name>
</gene>
<evidence type="ECO:0000256" key="6">
    <source>
        <dbReference type="SAM" id="MobiDB-lite"/>
    </source>
</evidence>
<dbReference type="Gene3D" id="1.20.1250.20">
    <property type="entry name" value="MFS general substrate transporter like domains"/>
    <property type="match status" value="2"/>
</dbReference>
<feature type="transmembrane region" description="Helical" evidence="7">
    <location>
        <begin position="421"/>
        <end position="440"/>
    </location>
</feature>
<accession>A0A7S4JP33</accession>
<keyword evidence="5 7" id="KW-0472">Membrane</keyword>
<feature type="transmembrane region" description="Helical" evidence="7">
    <location>
        <begin position="200"/>
        <end position="219"/>
    </location>
</feature>
<dbReference type="PANTHER" id="PTHR23515">
    <property type="entry name" value="HIGH-AFFINITY NITRATE TRANSPORTER 2.3"/>
    <property type="match status" value="1"/>
</dbReference>
<feature type="transmembrane region" description="Helical" evidence="7">
    <location>
        <begin position="64"/>
        <end position="82"/>
    </location>
</feature>
<feature type="transmembrane region" description="Helical" evidence="7">
    <location>
        <begin position="349"/>
        <end position="368"/>
    </location>
</feature>
<dbReference type="InterPro" id="IPR044772">
    <property type="entry name" value="NO3_transporter"/>
</dbReference>
<feature type="transmembrane region" description="Helical" evidence="7">
    <location>
        <begin position="270"/>
        <end position="290"/>
    </location>
</feature>
<evidence type="ECO:0008006" key="9">
    <source>
        <dbReference type="Google" id="ProtNLM"/>
    </source>
</evidence>
<proteinExistence type="inferred from homology"/>
<evidence type="ECO:0000256" key="7">
    <source>
        <dbReference type="SAM" id="Phobius"/>
    </source>
</evidence>
<feature type="region of interest" description="Disordered" evidence="6">
    <location>
        <begin position="574"/>
        <end position="597"/>
    </location>
</feature>
<comment type="subcellular location">
    <subcellularLocation>
        <location evidence="1">Membrane</location>
        <topology evidence="1">Multi-pass membrane protein</topology>
    </subcellularLocation>
</comment>
<dbReference type="InterPro" id="IPR011701">
    <property type="entry name" value="MFS"/>
</dbReference>
<feature type="transmembrane region" description="Helical" evidence="7">
    <location>
        <begin position="175"/>
        <end position="193"/>
    </location>
</feature>
<dbReference type="SUPFAM" id="SSF103473">
    <property type="entry name" value="MFS general substrate transporter"/>
    <property type="match status" value="1"/>
</dbReference>
<dbReference type="AlphaFoldDB" id="A0A7S4JP33"/>
<dbReference type="EMBL" id="HBKN01008576">
    <property type="protein sequence ID" value="CAE2269805.1"/>
    <property type="molecule type" value="Transcribed_RNA"/>
</dbReference>
<dbReference type="Pfam" id="PF07690">
    <property type="entry name" value="MFS_1"/>
    <property type="match status" value="1"/>
</dbReference>
<reference evidence="8" key="1">
    <citation type="submission" date="2021-01" db="EMBL/GenBank/DDBJ databases">
        <authorList>
            <person name="Corre E."/>
            <person name="Pelletier E."/>
            <person name="Niang G."/>
            <person name="Scheremetjew M."/>
            <person name="Finn R."/>
            <person name="Kale V."/>
            <person name="Holt S."/>
            <person name="Cochrane G."/>
            <person name="Meng A."/>
            <person name="Brown T."/>
            <person name="Cohen L."/>
        </authorList>
    </citation>
    <scope>NUCLEOTIDE SEQUENCE</scope>
    <source>
        <strain evidence="8">CCMP 2712</strain>
    </source>
</reference>
<evidence type="ECO:0000256" key="4">
    <source>
        <dbReference type="ARBA" id="ARBA00022989"/>
    </source>
</evidence>
<feature type="transmembrane region" description="Helical" evidence="7">
    <location>
        <begin position="380"/>
        <end position="401"/>
    </location>
</feature>
<keyword evidence="3 7" id="KW-0812">Transmembrane</keyword>
<organism evidence="8">
    <name type="scientific">Guillardia theta</name>
    <name type="common">Cryptophyte</name>
    <name type="synonym">Cryptomonas phi</name>
    <dbReference type="NCBI Taxonomy" id="55529"/>
    <lineage>
        <taxon>Eukaryota</taxon>
        <taxon>Cryptophyceae</taxon>
        <taxon>Pyrenomonadales</taxon>
        <taxon>Geminigeraceae</taxon>
        <taxon>Guillardia</taxon>
    </lineage>
</organism>
<feature type="transmembrane region" description="Helical" evidence="7">
    <location>
        <begin position="511"/>
        <end position="530"/>
    </location>
</feature>
<dbReference type="OMA" id="TFWAWNL"/>
<feature type="transmembrane region" description="Helical" evidence="7">
    <location>
        <begin position="452"/>
        <end position="474"/>
    </location>
</feature>
<feature type="transmembrane region" description="Helical" evidence="7">
    <location>
        <begin position="480"/>
        <end position="504"/>
    </location>
</feature>
<evidence type="ECO:0000256" key="1">
    <source>
        <dbReference type="ARBA" id="ARBA00004141"/>
    </source>
</evidence>